<organism evidence="2 3">
    <name type="scientific">Rhynchophorus ferrugineus</name>
    <name type="common">Red palm weevil</name>
    <name type="synonym">Curculio ferrugineus</name>
    <dbReference type="NCBI Taxonomy" id="354439"/>
    <lineage>
        <taxon>Eukaryota</taxon>
        <taxon>Metazoa</taxon>
        <taxon>Ecdysozoa</taxon>
        <taxon>Arthropoda</taxon>
        <taxon>Hexapoda</taxon>
        <taxon>Insecta</taxon>
        <taxon>Pterygota</taxon>
        <taxon>Neoptera</taxon>
        <taxon>Endopterygota</taxon>
        <taxon>Coleoptera</taxon>
        <taxon>Polyphaga</taxon>
        <taxon>Cucujiformia</taxon>
        <taxon>Curculionidae</taxon>
        <taxon>Dryophthorinae</taxon>
        <taxon>Rhynchophorus</taxon>
    </lineage>
</organism>
<sequence length="113" mass="13180">MTFRKSNGGFSAMYQRLIFQSGERADRKTLIDDIVSLNYDLLSVVPRYLARIEDGSLMRGSAYRERLSDPMKNEPRFASKGYQARTPSQNMESTVTKYRTDYGNNEKYIFSYF</sequence>
<keyword evidence="3" id="KW-1185">Reference proteome</keyword>
<feature type="compositionally biased region" description="Polar residues" evidence="1">
    <location>
        <begin position="85"/>
        <end position="94"/>
    </location>
</feature>
<dbReference type="EMBL" id="JAACXV010014493">
    <property type="protein sequence ID" value="KAF7266863.1"/>
    <property type="molecule type" value="Genomic_DNA"/>
</dbReference>
<comment type="caution">
    <text evidence="2">The sequence shown here is derived from an EMBL/GenBank/DDBJ whole genome shotgun (WGS) entry which is preliminary data.</text>
</comment>
<accession>A0A834M102</accession>
<feature type="region of interest" description="Disordered" evidence="1">
    <location>
        <begin position="66"/>
        <end position="94"/>
    </location>
</feature>
<dbReference type="AlphaFoldDB" id="A0A834M102"/>
<reference evidence="2" key="1">
    <citation type="submission" date="2020-08" db="EMBL/GenBank/DDBJ databases">
        <title>Genome sequencing and assembly of the red palm weevil Rhynchophorus ferrugineus.</title>
        <authorList>
            <person name="Dias G.B."/>
            <person name="Bergman C.M."/>
            <person name="Manee M."/>
        </authorList>
    </citation>
    <scope>NUCLEOTIDE SEQUENCE</scope>
    <source>
        <strain evidence="2">AA-2017</strain>
        <tissue evidence="2">Whole larva</tissue>
    </source>
</reference>
<feature type="compositionally biased region" description="Basic and acidic residues" evidence="1">
    <location>
        <begin position="66"/>
        <end position="77"/>
    </location>
</feature>
<name>A0A834M102_RHYFE</name>
<evidence type="ECO:0000313" key="2">
    <source>
        <dbReference type="EMBL" id="KAF7266863.1"/>
    </source>
</evidence>
<evidence type="ECO:0000256" key="1">
    <source>
        <dbReference type="SAM" id="MobiDB-lite"/>
    </source>
</evidence>
<protein>
    <submittedName>
        <fullName evidence="2">Uncharacterized protein</fullName>
    </submittedName>
</protein>
<evidence type="ECO:0000313" key="3">
    <source>
        <dbReference type="Proteomes" id="UP000625711"/>
    </source>
</evidence>
<gene>
    <name evidence="2" type="ORF">GWI33_019886</name>
</gene>
<proteinExistence type="predicted"/>
<dbReference type="Proteomes" id="UP000625711">
    <property type="component" value="Unassembled WGS sequence"/>
</dbReference>